<evidence type="ECO:0000313" key="3">
    <source>
        <dbReference type="Proteomes" id="UP001630127"/>
    </source>
</evidence>
<feature type="compositionally biased region" description="Basic and acidic residues" evidence="1">
    <location>
        <begin position="94"/>
        <end position="142"/>
    </location>
</feature>
<evidence type="ECO:0000313" key="2">
    <source>
        <dbReference type="EMBL" id="KAL3516089.1"/>
    </source>
</evidence>
<name>A0ABD2Z9E6_9GENT</name>
<dbReference type="EMBL" id="JBJUIK010000010">
    <property type="protein sequence ID" value="KAL3516089.1"/>
    <property type="molecule type" value="Genomic_DNA"/>
</dbReference>
<gene>
    <name evidence="2" type="ORF">ACH5RR_022991</name>
</gene>
<evidence type="ECO:0000256" key="1">
    <source>
        <dbReference type="SAM" id="MobiDB-lite"/>
    </source>
</evidence>
<reference evidence="2 3" key="1">
    <citation type="submission" date="2024-11" db="EMBL/GenBank/DDBJ databases">
        <title>A near-complete genome assembly of Cinchona calisaya.</title>
        <authorList>
            <person name="Lian D.C."/>
            <person name="Zhao X.W."/>
            <person name="Wei L."/>
        </authorList>
    </citation>
    <scope>NUCLEOTIDE SEQUENCE [LARGE SCALE GENOMIC DNA]</scope>
    <source>
        <tissue evidence="2">Nenye</tissue>
    </source>
</reference>
<protein>
    <submittedName>
        <fullName evidence="2">Uncharacterized protein</fullName>
    </submittedName>
</protein>
<organism evidence="2 3">
    <name type="scientific">Cinchona calisaya</name>
    <dbReference type="NCBI Taxonomy" id="153742"/>
    <lineage>
        <taxon>Eukaryota</taxon>
        <taxon>Viridiplantae</taxon>
        <taxon>Streptophyta</taxon>
        <taxon>Embryophyta</taxon>
        <taxon>Tracheophyta</taxon>
        <taxon>Spermatophyta</taxon>
        <taxon>Magnoliopsida</taxon>
        <taxon>eudicotyledons</taxon>
        <taxon>Gunneridae</taxon>
        <taxon>Pentapetalae</taxon>
        <taxon>asterids</taxon>
        <taxon>lamiids</taxon>
        <taxon>Gentianales</taxon>
        <taxon>Rubiaceae</taxon>
        <taxon>Cinchonoideae</taxon>
        <taxon>Cinchoneae</taxon>
        <taxon>Cinchona</taxon>
    </lineage>
</organism>
<sequence length="168" mass="18448">MINYAMGLTEAMISSSWAYLSFLQEWQQPLIGIGMWKSGEAISLKPFHLYPTLLYPVTTTTPTLPILDHSLCVYGSILKVHPISVSDCKITKMGDGGREIEKGGGEEGKNGEKRESGKGETGKDRGREGNREDGRLGKERSRIGNSGQKIGTGERRREIGLGEWGMGF</sequence>
<proteinExistence type="predicted"/>
<dbReference type="Proteomes" id="UP001630127">
    <property type="component" value="Unassembled WGS sequence"/>
</dbReference>
<dbReference type="AlphaFoldDB" id="A0ABD2Z9E6"/>
<accession>A0ABD2Z9E6</accession>
<keyword evidence="3" id="KW-1185">Reference proteome</keyword>
<feature type="region of interest" description="Disordered" evidence="1">
    <location>
        <begin position="94"/>
        <end position="168"/>
    </location>
</feature>
<comment type="caution">
    <text evidence="2">The sequence shown here is derived from an EMBL/GenBank/DDBJ whole genome shotgun (WGS) entry which is preliminary data.</text>
</comment>